<accession>A0A6I6JME0</accession>
<name>A0A6I6JME0_9BACT</name>
<feature type="region of interest" description="Disordered" evidence="1">
    <location>
        <begin position="48"/>
        <end position="67"/>
    </location>
</feature>
<dbReference type="EMBL" id="CP046400">
    <property type="protein sequence ID" value="QGY41422.1"/>
    <property type="molecule type" value="Genomic_DNA"/>
</dbReference>
<sequence length="67" mass="7740">MKNSGEELRRSEYDDRDEDQDFEGQKRYIQKLLADFGLAVETVENDDGSVSFYFSDPDEPGPDDTEQ</sequence>
<protein>
    <submittedName>
        <fullName evidence="2">Uncharacterized protein</fullName>
    </submittedName>
</protein>
<dbReference type="KEGG" id="psel:GM415_15285"/>
<feature type="compositionally biased region" description="Acidic residues" evidence="1">
    <location>
        <begin position="56"/>
        <end position="67"/>
    </location>
</feature>
<reference evidence="2 3" key="1">
    <citation type="submission" date="2019-11" db="EMBL/GenBank/DDBJ databases">
        <authorList>
            <person name="Zheng R.K."/>
            <person name="Sun C.M."/>
        </authorList>
    </citation>
    <scope>NUCLEOTIDE SEQUENCE [LARGE SCALE GENOMIC DNA]</scope>
    <source>
        <strain evidence="2 3">SRB007</strain>
    </source>
</reference>
<proteinExistence type="predicted"/>
<dbReference type="AlphaFoldDB" id="A0A6I6JME0"/>
<dbReference type="Proteomes" id="UP000428328">
    <property type="component" value="Chromosome"/>
</dbReference>
<feature type="region of interest" description="Disordered" evidence="1">
    <location>
        <begin position="1"/>
        <end position="22"/>
    </location>
</feature>
<keyword evidence="3" id="KW-1185">Reference proteome</keyword>
<gene>
    <name evidence="2" type="ORF">GM415_15285</name>
</gene>
<evidence type="ECO:0000313" key="2">
    <source>
        <dbReference type="EMBL" id="QGY41422.1"/>
    </source>
</evidence>
<organism evidence="2 3">
    <name type="scientific">Pseudodesulfovibrio cashew</name>
    <dbReference type="NCBI Taxonomy" id="2678688"/>
    <lineage>
        <taxon>Bacteria</taxon>
        <taxon>Pseudomonadati</taxon>
        <taxon>Thermodesulfobacteriota</taxon>
        <taxon>Desulfovibrionia</taxon>
        <taxon>Desulfovibrionales</taxon>
        <taxon>Desulfovibrionaceae</taxon>
    </lineage>
</organism>
<evidence type="ECO:0000313" key="3">
    <source>
        <dbReference type="Proteomes" id="UP000428328"/>
    </source>
</evidence>
<feature type="compositionally biased region" description="Basic and acidic residues" evidence="1">
    <location>
        <begin position="1"/>
        <end position="13"/>
    </location>
</feature>
<evidence type="ECO:0000256" key="1">
    <source>
        <dbReference type="SAM" id="MobiDB-lite"/>
    </source>
</evidence>
<dbReference type="RefSeq" id="WP_158949686.1">
    <property type="nucleotide sequence ID" value="NZ_CP046400.1"/>
</dbReference>